<dbReference type="Proteomes" id="UP000249610">
    <property type="component" value="Unassembled WGS sequence"/>
</dbReference>
<reference evidence="1 2" key="1">
    <citation type="submission" date="2018-06" db="EMBL/GenBank/DDBJ databases">
        <title>Genomic Encyclopedia of Archaeal and Bacterial Type Strains, Phase II (KMG-II): from individual species to whole genera.</title>
        <authorList>
            <person name="Goeker M."/>
        </authorList>
    </citation>
    <scope>NUCLEOTIDE SEQUENCE [LARGE SCALE GENOMIC DNA]</scope>
    <source>
        <strain evidence="1 2">DSM 23446</strain>
    </source>
</reference>
<protein>
    <submittedName>
        <fullName evidence="1">Uncharacterized protein</fullName>
    </submittedName>
</protein>
<organism evidence="1 2">
    <name type="scientific">Algoriphagus yeomjeoni</name>
    <dbReference type="NCBI Taxonomy" id="291403"/>
    <lineage>
        <taxon>Bacteria</taxon>
        <taxon>Pseudomonadati</taxon>
        <taxon>Bacteroidota</taxon>
        <taxon>Cytophagia</taxon>
        <taxon>Cytophagales</taxon>
        <taxon>Cyclobacteriaceae</taxon>
        <taxon>Algoriphagus</taxon>
    </lineage>
</organism>
<accession>A0A327PJ96</accession>
<name>A0A327PJ96_9BACT</name>
<sequence length="67" mass="7575">MESITIEILNPKVKSILKDLADLELISIKIQSKNEMIERILDSFAEVEAHEKGGKKLKKIADVLNEL</sequence>
<comment type="caution">
    <text evidence="1">The sequence shown here is derived from an EMBL/GenBank/DDBJ whole genome shotgun (WGS) entry which is preliminary data.</text>
</comment>
<gene>
    <name evidence="1" type="ORF">LV83_01487</name>
</gene>
<keyword evidence="2" id="KW-1185">Reference proteome</keyword>
<dbReference type="EMBL" id="QLLK01000003">
    <property type="protein sequence ID" value="RAI92258.1"/>
    <property type="molecule type" value="Genomic_DNA"/>
</dbReference>
<evidence type="ECO:0000313" key="2">
    <source>
        <dbReference type="Proteomes" id="UP000249610"/>
    </source>
</evidence>
<evidence type="ECO:0000313" key="1">
    <source>
        <dbReference type="EMBL" id="RAI92258.1"/>
    </source>
</evidence>
<dbReference type="AlphaFoldDB" id="A0A327PJ96"/>
<proteinExistence type="predicted"/>